<gene>
    <name evidence="1" type="ORF">SDC9_187756</name>
</gene>
<sequence>MVAAALAVVIFSNTEYGHATANKIREIFVTNKTITQSLEGMDEESDVSLKEGSSKYIIYIDEERYTMVSENGKDKIYSKIKSENLPEVYMEIDQVKGKSPKIVASEIERTLKDKYPSVENNGEVTDPIEGILISAYSGSNWNDTVIKYYFVDNKEGGTFIIKEQYFLEAAEGHGARFYNMIKQFKIVEE</sequence>
<organism evidence="1">
    <name type="scientific">bioreactor metagenome</name>
    <dbReference type="NCBI Taxonomy" id="1076179"/>
    <lineage>
        <taxon>unclassified sequences</taxon>
        <taxon>metagenomes</taxon>
        <taxon>ecological metagenomes</taxon>
    </lineage>
</organism>
<dbReference type="AlphaFoldDB" id="A0A645HN18"/>
<proteinExistence type="predicted"/>
<name>A0A645HN18_9ZZZZ</name>
<reference evidence="1" key="1">
    <citation type="submission" date="2019-08" db="EMBL/GenBank/DDBJ databases">
        <authorList>
            <person name="Kucharzyk K."/>
            <person name="Murdoch R.W."/>
            <person name="Higgins S."/>
            <person name="Loffler F."/>
        </authorList>
    </citation>
    <scope>NUCLEOTIDE SEQUENCE</scope>
</reference>
<dbReference type="EMBL" id="VSSQ01096487">
    <property type="protein sequence ID" value="MPN40220.1"/>
    <property type="molecule type" value="Genomic_DNA"/>
</dbReference>
<comment type="caution">
    <text evidence="1">The sequence shown here is derived from an EMBL/GenBank/DDBJ whole genome shotgun (WGS) entry which is preliminary data.</text>
</comment>
<evidence type="ECO:0000313" key="1">
    <source>
        <dbReference type="EMBL" id="MPN40220.1"/>
    </source>
</evidence>
<protein>
    <submittedName>
        <fullName evidence="1">Uncharacterized protein</fullName>
    </submittedName>
</protein>
<accession>A0A645HN18</accession>